<evidence type="ECO:0000313" key="2">
    <source>
        <dbReference type="Proteomes" id="UP000226236"/>
    </source>
</evidence>
<reference evidence="1 2" key="1">
    <citation type="submission" date="2017-06" db="EMBL/GenBank/DDBJ databases">
        <authorList>
            <person name="Russell D.A."/>
            <person name="Jacobs-Sera D."/>
            <person name="Duda R."/>
            <person name="Hatfull G.F."/>
            <person name="Hendrix R.W."/>
        </authorList>
    </citation>
    <scope>NUCLEOTIDE SEQUENCE [LARGE SCALE GENOMIC DNA]</scope>
</reference>
<dbReference type="GeneID" id="40524390"/>
<evidence type="ECO:0000313" key="1">
    <source>
        <dbReference type="EMBL" id="AST99978.1"/>
    </source>
</evidence>
<dbReference type="RefSeq" id="YP_009664358.1">
    <property type="nucleotide sequence ID" value="NC_043027.1"/>
</dbReference>
<proteinExistence type="predicted"/>
<dbReference type="EMBL" id="MF360957">
    <property type="protein sequence ID" value="AST99978.1"/>
    <property type="molecule type" value="Genomic_DNA"/>
</dbReference>
<sequence>MTTKTLDILKLLRSKSIIDMDFMIAELLIKDNSEKTKKKIQFIARIRARFKGWEKNYKIPNINGLGRPLTKYEMLEIVNEGMYD</sequence>
<dbReference type="Proteomes" id="UP000226236">
    <property type="component" value="Segment"/>
</dbReference>
<name>A0A223LEP4_BPPB1</name>
<organism evidence="1 2">
    <name type="scientific">Bacillus phage PBS1</name>
    <dbReference type="NCBI Taxonomy" id="2884423"/>
    <lineage>
        <taxon>Viruses</taxon>
        <taxon>Duplodnaviria</taxon>
        <taxon>Heunggongvirae</taxon>
        <taxon>Uroviricota</taxon>
        <taxon>Caudoviricetes</taxon>
        <taxon>Takahashivirus</taxon>
        <taxon>Bacillus phage PBS1</taxon>
    </lineage>
</organism>
<keyword evidence="2" id="KW-1185">Reference proteome</keyword>
<gene>
    <name evidence="1" type="primary">157</name>
    <name evidence="1" type="ORF">PBI_PBS1_157</name>
</gene>
<protein>
    <submittedName>
        <fullName evidence="1">Uncharacterized protein</fullName>
    </submittedName>
</protein>
<accession>A0A223LEP4</accession>